<sequence length="455" mass="52450">MYEKALTMKNTILLLFFALYNSFSFYGQEQRYDFSKVNSRTELHELFTRVILENRDKYNEDFVKTIEKEASDDLDFESGDLHKDHNGIIREEGMHYGGVPLYSVVLSGNTVKIISDTLNYAAKEFLAVAEKKYGLAKLTRNFGDGIRFKWDIENQEAELDIVLVNGVSASDLGSDDMAYITVSYAPIYDVPLANIQKDITKFENQTNYILRVFAYGCVTDVSIDDIYMGKSVGYGTFSLNYWITKKLSMLKIVARPAPLKNGKAGKKFQEDAKIIIEIEDSNTRETLKKIKFTEISGIEPLEFKLDFDSTLPYYPKAWSKGKDLRNESDLKEKIIALYDKLGKAILSNDQKVINEILYQQHFEVQQIENDNSNQTARDNWENILTIQKKSTRYEVNKDFEIEFGANGKVVITKIKDYTDMLQFSGDNFERNLNYGRISLNMYYQPESSDDLLIVR</sequence>
<proteinExistence type="predicted"/>
<dbReference type="Proteomes" id="UP000182114">
    <property type="component" value="Unassembled WGS sequence"/>
</dbReference>
<reference evidence="2" key="1">
    <citation type="submission" date="2016-10" db="EMBL/GenBank/DDBJ databases">
        <authorList>
            <person name="Varghese N."/>
            <person name="Submissions S."/>
        </authorList>
    </citation>
    <scope>NUCLEOTIDE SEQUENCE [LARGE SCALE GENOMIC DNA]</scope>
    <source>
        <strain evidence="2">DSM 24729</strain>
    </source>
</reference>
<dbReference type="EMBL" id="FNBD01000018">
    <property type="protein sequence ID" value="SDF49382.1"/>
    <property type="molecule type" value="Genomic_DNA"/>
</dbReference>
<evidence type="ECO:0000313" key="1">
    <source>
        <dbReference type="EMBL" id="SDF49382.1"/>
    </source>
</evidence>
<accession>A0A1G7LIL0</accession>
<name>A0A1G7LIL0_9FLAO</name>
<keyword evidence="2" id="KW-1185">Reference proteome</keyword>
<gene>
    <name evidence="1" type="ORF">SAMN04487992_11842</name>
</gene>
<evidence type="ECO:0000313" key="2">
    <source>
        <dbReference type="Proteomes" id="UP000182114"/>
    </source>
</evidence>
<organism evidence="1 2">
    <name type="scientific">Cellulophaga baltica</name>
    <dbReference type="NCBI Taxonomy" id="76594"/>
    <lineage>
        <taxon>Bacteria</taxon>
        <taxon>Pseudomonadati</taxon>
        <taxon>Bacteroidota</taxon>
        <taxon>Flavobacteriia</taxon>
        <taxon>Flavobacteriales</taxon>
        <taxon>Flavobacteriaceae</taxon>
        <taxon>Cellulophaga</taxon>
    </lineage>
</organism>
<protein>
    <submittedName>
        <fullName evidence="1">Uncharacterized protein</fullName>
    </submittedName>
</protein>
<dbReference type="AlphaFoldDB" id="A0A1G7LIL0"/>